<keyword evidence="3" id="KW-0805">Transcription regulation</keyword>
<evidence type="ECO:0000256" key="7">
    <source>
        <dbReference type="PROSITE-ProRule" id="PRU01091"/>
    </source>
</evidence>
<dbReference type="RefSeq" id="WP_317923212.1">
    <property type="nucleotide sequence ID" value="NZ_CP137524.1"/>
</dbReference>
<dbReference type="PROSITE" id="PS50110">
    <property type="entry name" value="RESPONSE_REGULATORY"/>
    <property type="match status" value="1"/>
</dbReference>
<evidence type="ECO:0000256" key="6">
    <source>
        <dbReference type="PROSITE-ProRule" id="PRU00169"/>
    </source>
</evidence>
<protein>
    <submittedName>
        <fullName evidence="10">Response regulator transcription factor</fullName>
    </submittedName>
</protein>
<evidence type="ECO:0000259" key="9">
    <source>
        <dbReference type="PROSITE" id="PS51755"/>
    </source>
</evidence>
<evidence type="ECO:0000259" key="8">
    <source>
        <dbReference type="PROSITE" id="PS50110"/>
    </source>
</evidence>
<dbReference type="Gene3D" id="1.10.10.10">
    <property type="entry name" value="Winged helix-like DNA-binding domain superfamily/Winged helix DNA-binding domain"/>
    <property type="match status" value="1"/>
</dbReference>
<dbReference type="CDD" id="cd17624">
    <property type="entry name" value="REC_OmpR_PmrA-like"/>
    <property type="match status" value="1"/>
</dbReference>
<dbReference type="Pfam" id="PF00486">
    <property type="entry name" value="Trans_reg_C"/>
    <property type="match status" value="1"/>
</dbReference>
<dbReference type="SMART" id="SM00862">
    <property type="entry name" value="Trans_reg_C"/>
    <property type="match status" value="1"/>
</dbReference>
<dbReference type="PANTHER" id="PTHR48111:SF1">
    <property type="entry name" value="TWO-COMPONENT RESPONSE REGULATOR ORR33"/>
    <property type="match status" value="1"/>
</dbReference>
<dbReference type="InterPro" id="IPR011006">
    <property type="entry name" value="CheY-like_superfamily"/>
</dbReference>
<dbReference type="Gene3D" id="3.40.50.2300">
    <property type="match status" value="1"/>
</dbReference>
<organism evidence="10 11">
    <name type="scientific">Streptomyces coeruleorubidus</name>
    <dbReference type="NCBI Taxonomy" id="116188"/>
    <lineage>
        <taxon>Bacteria</taxon>
        <taxon>Bacillati</taxon>
        <taxon>Actinomycetota</taxon>
        <taxon>Actinomycetes</taxon>
        <taxon>Kitasatosporales</taxon>
        <taxon>Streptomycetaceae</taxon>
        <taxon>Streptomyces</taxon>
    </lineage>
</organism>
<dbReference type="SMART" id="SM00448">
    <property type="entry name" value="REC"/>
    <property type="match status" value="1"/>
</dbReference>
<keyword evidence="4 7" id="KW-0238">DNA-binding</keyword>
<dbReference type="InterPro" id="IPR001789">
    <property type="entry name" value="Sig_transdc_resp-reg_receiver"/>
</dbReference>
<evidence type="ECO:0000256" key="3">
    <source>
        <dbReference type="ARBA" id="ARBA00023015"/>
    </source>
</evidence>
<dbReference type="Pfam" id="PF00072">
    <property type="entry name" value="Response_reg"/>
    <property type="match status" value="1"/>
</dbReference>
<evidence type="ECO:0000313" key="11">
    <source>
        <dbReference type="Proteomes" id="UP001305002"/>
    </source>
</evidence>
<evidence type="ECO:0000256" key="4">
    <source>
        <dbReference type="ARBA" id="ARBA00023125"/>
    </source>
</evidence>
<feature type="domain" description="OmpR/PhoB-type" evidence="9">
    <location>
        <begin position="188"/>
        <end position="283"/>
    </location>
</feature>
<keyword evidence="2" id="KW-0902">Two-component regulatory system</keyword>
<dbReference type="InterPro" id="IPR016032">
    <property type="entry name" value="Sig_transdc_resp-reg_C-effctor"/>
</dbReference>
<feature type="DNA-binding region" description="OmpR/PhoB-type" evidence="7">
    <location>
        <begin position="188"/>
        <end position="283"/>
    </location>
</feature>
<dbReference type="InterPro" id="IPR039420">
    <property type="entry name" value="WalR-like"/>
</dbReference>
<dbReference type="PROSITE" id="PS51755">
    <property type="entry name" value="OMPR_PHOB"/>
    <property type="match status" value="1"/>
</dbReference>
<dbReference type="EMBL" id="CP137524">
    <property type="protein sequence ID" value="WOT32729.1"/>
    <property type="molecule type" value="Genomic_DNA"/>
</dbReference>
<dbReference type="PANTHER" id="PTHR48111">
    <property type="entry name" value="REGULATOR OF RPOS"/>
    <property type="match status" value="1"/>
</dbReference>
<sequence length="304" mass="32343">MGVQVLLIEDDETIAEPLVEGLQNYGFSVSRVATGADGLQGPYGEVVLLDLGLPDMDGIDVCRGIRQVSDVPVIILTARGEEADRILGLELGADDYLAKPFSLRELIARIRAVTRRAQRTSTAFGTSTGGFAPMATASYGHSPALQTPPSDHPSAYGFFTAPAARAHVAPLHEALGARETVASAGGSVGGAVPGPLVVDRRTRQVWAGESLIALTPKEFDLLALLCEDPGAVYSRQQILDRVWDPHYEGPTKTLDVHVATLRRKLGHPHWIQTLRGVGFRLAVTPAGPSGSGHSYGNVREVAFP</sequence>
<dbReference type="InterPro" id="IPR036388">
    <property type="entry name" value="WH-like_DNA-bd_sf"/>
</dbReference>
<reference evidence="10 11" key="1">
    <citation type="journal article" date="2021" name="J. Microbiol. Biotechnol.">
        <title>An Efficient Markerless Deletion System Suitable for the Industrial Strains of Streptomyces.</title>
        <authorList>
            <person name="Dong J."/>
            <person name="Wei J."/>
            <person name="Li H."/>
            <person name="Zhao S."/>
            <person name="Guan W."/>
        </authorList>
    </citation>
    <scope>NUCLEOTIDE SEQUENCE [LARGE SCALE GENOMIC DNA]</scope>
    <source>
        <strain evidence="10 11">CICC 11043</strain>
    </source>
</reference>
<dbReference type="Proteomes" id="UP001305002">
    <property type="component" value="Chromosome"/>
</dbReference>
<dbReference type="CDD" id="cd00383">
    <property type="entry name" value="trans_reg_C"/>
    <property type="match status" value="1"/>
</dbReference>
<dbReference type="SUPFAM" id="SSF46894">
    <property type="entry name" value="C-terminal effector domain of the bipartite response regulators"/>
    <property type="match status" value="1"/>
</dbReference>
<feature type="modified residue" description="4-aspartylphosphate" evidence="6">
    <location>
        <position position="50"/>
    </location>
</feature>
<accession>A0ABZ0K4W5</accession>
<name>A0ABZ0K4W5_STRC4</name>
<reference evidence="10 11" key="2">
    <citation type="journal article" date="2024" name="Microb. Biotechnol.">
        <title>The involvement of multiple ABC transporters in daunorubicin efflux in Streptomyces coeruleorubidus.</title>
        <authorList>
            <person name="Dong J."/>
            <person name="Ning J."/>
            <person name="Tian Y."/>
            <person name="Li H."/>
            <person name="Chen H."/>
            <person name="Guan W."/>
        </authorList>
    </citation>
    <scope>NUCLEOTIDE SEQUENCE [LARGE SCALE GENOMIC DNA]</scope>
    <source>
        <strain evidence="10 11">CICC 11043</strain>
    </source>
</reference>
<keyword evidence="11" id="KW-1185">Reference proteome</keyword>
<proteinExistence type="predicted"/>
<dbReference type="InterPro" id="IPR001867">
    <property type="entry name" value="OmpR/PhoB-type_DNA-bd"/>
</dbReference>
<evidence type="ECO:0000313" key="10">
    <source>
        <dbReference type="EMBL" id="WOT32729.1"/>
    </source>
</evidence>
<keyword evidence="5" id="KW-0804">Transcription</keyword>
<gene>
    <name evidence="10" type="ORF">R5U08_00585</name>
</gene>
<evidence type="ECO:0000256" key="1">
    <source>
        <dbReference type="ARBA" id="ARBA00022553"/>
    </source>
</evidence>
<evidence type="ECO:0000256" key="2">
    <source>
        <dbReference type="ARBA" id="ARBA00023012"/>
    </source>
</evidence>
<keyword evidence="1 6" id="KW-0597">Phosphoprotein</keyword>
<feature type="domain" description="Response regulatory" evidence="8">
    <location>
        <begin position="4"/>
        <end position="114"/>
    </location>
</feature>
<evidence type="ECO:0000256" key="5">
    <source>
        <dbReference type="ARBA" id="ARBA00023163"/>
    </source>
</evidence>
<dbReference type="SUPFAM" id="SSF52172">
    <property type="entry name" value="CheY-like"/>
    <property type="match status" value="1"/>
</dbReference>